<reference evidence="6 7" key="2">
    <citation type="journal article" date="2011" name="J. Bacteriol.">
        <title>Genome Sequence of Kosmotoga olearia Strain TBF 19.5.1, a Thermophilic Bacterium with a Wide Growth Temperature Range, Isolated from the Troll B Oil Platform in the North Sea.</title>
        <authorList>
            <person name="Swithers K.S."/>
            <person name="Dipippo J.L."/>
            <person name="Bruce D.C."/>
            <person name="Detter C."/>
            <person name="Tapia R."/>
            <person name="Han S."/>
            <person name="Goodwin L.A."/>
            <person name="Han J."/>
            <person name="Woyke T."/>
            <person name="Pitluck S."/>
            <person name="Pennacchio L."/>
            <person name="Nolan M."/>
            <person name="Mikhailova N."/>
            <person name="Land M.L."/>
            <person name="Nesbo C.L."/>
            <person name="Gogarten J.P."/>
            <person name="Noll K.M."/>
        </authorList>
    </citation>
    <scope>NUCLEOTIDE SEQUENCE [LARGE SCALE GENOMIC DNA]</scope>
    <source>
        <strain evidence="7">ATCC BAA-1733 / DSM 21960 / TBF 19.5.1</strain>
    </source>
</reference>
<keyword evidence="2" id="KW-0813">Transport</keyword>
<dbReference type="PROSITE" id="PS50893">
    <property type="entry name" value="ABC_TRANSPORTER_2"/>
    <property type="match status" value="1"/>
</dbReference>
<dbReference type="GO" id="GO:0016887">
    <property type="term" value="F:ATP hydrolysis activity"/>
    <property type="evidence" value="ECO:0007669"/>
    <property type="project" value="InterPro"/>
</dbReference>
<evidence type="ECO:0000256" key="2">
    <source>
        <dbReference type="ARBA" id="ARBA00022448"/>
    </source>
</evidence>
<organism evidence="6 7">
    <name type="scientific">Kosmotoga olearia (strain ATCC BAA-1733 / DSM 21960 / TBF 19.5.1)</name>
    <dbReference type="NCBI Taxonomy" id="521045"/>
    <lineage>
        <taxon>Bacteria</taxon>
        <taxon>Thermotogati</taxon>
        <taxon>Thermotogota</taxon>
        <taxon>Thermotogae</taxon>
        <taxon>Kosmotogales</taxon>
        <taxon>Kosmotogaceae</taxon>
        <taxon>Kosmotoga</taxon>
    </lineage>
</organism>
<dbReference type="GO" id="GO:0005524">
    <property type="term" value="F:ATP binding"/>
    <property type="evidence" value="ECO:0007669"/>
    <property type="project" value="UniProtKB-KW"/>
</dbReference>
<dbReference type="InterPro" id="IPR017871">
    <property type="entry name" value="ABC_transporter-like_CS"/>
</dbReference>
<dbReference type="PANTHER" id="PTHR43553">
    <property type="entry name" value="HEAVY METAL TRANSPORTER"/>
    <property type="match status" value="1"/>
</dbReference>
<dbReference type="RefSeq" id="WP_015869451.1">
    <property type="nucleotide sequence ID" value="NC_012785.1"/>
</dbReference>
<dbReference type="GO" id="GO:0042626">
    <property type="term" value="F:ATPase-coupled transmembrane transporter activity"/>
    <property type="evidence" value="ECO:0007669"/>
    <property type="project" value="TreeGrafter"/>
</dbReference>
<dbReference type="InterPro" id="IPR003593">
    <property type="entry name" value="AAA+_ATPase"/>
</dbReference>
<dbReference type="Gene3D" id="3.40.50.300">
    <property type="entry name" value="P-loop containing nucleotide triphosphate hydrolases"/>
    <property type="match status" value="1"/>
</dbReference>
<name>C5CIA8_KOSOT</name>
<keyword evidence="3" id="KW-0547">Nucleotide-binding</keyword>
<dbReference type="GO" id="GO:0043190">
    <property type="term" value="C:ATP-binding cassette (ABC) transporter complex"/>
    <property type="evidence" value="ECO:0007669"/>
    <property type="project" value="TreeGrafter"/>
</dbReference>
<dbReference type="InterPro" id="IPR015856">
    <property type="entry name" value="ABC_transpr_CbiO/EcfA_su"/>
</dbReference>
<dbReference type="SUPFAM" id="SSF52540">
    <property type="entry name" value="P-loop containing nucleoside triphosphate hydrolases"/>
    <property type="match status" value="1"/>
</dbReference>
<dbReference type="EMBL" id="CP001634">
    <property type="protein sequence ID" value="ACR80810.1"/>
    <property type="molecule type" value="Genomic_DNA"/>
</dbReference>
<dbReference type="STRING" id="521045.Kole_2133"/>
<comment type="similarity">
    <text evidence="1">Belongs to the ABC transporter superfamily.</text>
</comment>
<accession>C5CIA8</accession>
<dbReference type="InterPro" id="IPR050095">
    <property type="entry name" value="ECF_ABC_transporter_ATP-bd"/>
</dbReference>
<proteinExistence type="inferred from homology"/>
<evidence type="ECO:0000256" key="4">
    <source>
        <dbReference type="ARBA" id="ARBA00022840"/>
    </source>
</evidence>
<keyword evidence="4" id="KW-0067">ATP-binding</keyword>
<dbReference type="SMART" id="SM00382">
    <property type="entry name" value="AAA"/>
    <property type="match status" value="1"/>
</dbReference>
<dbReference type="PROSITE" id="PS00211">
    <property type="entry name" value="ABC_TRANSPORTER_1"/>
    <property type="match status" value="1"/>
</dbReference>
<dbReference type="HOGENOM" id="CLU_000604_1_22_0"/>
<dbReference type="Pfam" id="PF00005">
    <property type="entry name" value="ABC_tran"/>
    <property type="match status" value="1"/>
</dbReference>
<dbReference type="InterPro" id="IPR027417">
    <property type="entry name" value="P-loop_NTPase"/>
</dbReference>
<reference evidence="6 7" key="1">
    <citation type="submission" date="2009-06" db="EMBL/GenBank/DDBJ databases">
        <title>Complete sequence of Thermotogales bacterium TBF 19.5.1.</title>
        <authorList>
            <consortium name="US DOE Joint Genome Institute"/>
            <person name="Lucas S."/>
            <person name="Copeland A."/>
            <person name="Lapidus A."/>
            <person name="Glavina del Rio T."/>
            <person name="Tice H."/>
            <person name="Bruce D."/>
            <person name="Goodwin L."/>
            <person name="Pitluck S."/>
            <person name="Chertkov O."/>
            <person name="Brettin T."/>
            <person name="Detter J.C."/>
            <person name="Han C."/>
            <person name="Schmutz J."/>
            <person name="Larimer F."/>
            <person name="Land M."/>
            <person name="Hauser L."/>
            <person name="Kyrpides N."/>
            <person name="Ovchinnikova G."/>
            <person name="Noll K."/>
        </authorList>
    </citation>
    <scope>NUCLEOTIDE SEQUENCE [LARGE SCALE GENOMIC DNA]</scope>
    <source>
        <strain evidence="7">ATCC BAA-1733 / DSM 21960 / TBF 19.5.1</strain>
    </source>
</reference>
<sequence>MCPSSSEILLELEDISYEINGKKVLNGIDLRIFKGEFFGILGSNGSGKTTLLRVVLDLIKSTKGEVRKANTVDIIGYIFQNPDNQIVGSSVEEDIIFGLENLGLTVEEIKTRVDETLKTMGLEDLRDVDTISLSGGQKQLLCIASIVAMRPEVILMDEPYSMLGRGERRKVKPVVEGLINKGTAIVMASTRLEELCNCHRVALLESGRLVFLGPPEELRKKTELLERTGIYIPLVC</sequence>
<dbReference type="CDD" id="cd03225">
    <property type="entry name" value="ABC_cobalt_CbiO_domain1"/>
    <property type="match status" value="1"/>
</dbReference>
<protein>
    <submittedName>
        <fullName evidence="6">ABC transporter related</fullName>
    </submittedName>
</protein>
<dbReference type="Proteomes" id="UP000002382">
    <property type="component" value="Chromosome"/>
</dbReference>
<evidence type="ECO:0000259" key="5">
    <source>
        <dbReference type="PROSITE" id="PS50893"/>
    </source>
</evidence>
<gene>
    <name evidence="6" type="ordered locus">Kole_2133</name>
</gene>
<dbReference type="InterPro" id="IPR003439">
    <property type="entry name" value="ABC_transporter-like_ATP-bd"/>
</dbReference>
<feature type="domain" description="ABC transporter" evidence="5">
    <location>
        <begin position="10"/>
        <end position="231"/>
    </location>
</feature>
<evidence type="ECO:0000313" key="7">
    <source>
        <dbReference type="Proteomes" id="UP000002382"/>
    </source>
</evidence>
<evidence type="ECO:0000313" key="6">
    <source>
        <dbReference type="EMBL" id="ACR80810.1"/>
    </source>
</evidence>
<dbReference type="AlphaFoldDB" id="C5CIA8"/>
<evidence type="ECO:0000256" key="3">
    <source>
        <dbReference type="ARBA" id="ARBA00022741"/>
    </source>
</evidence>
<dbReference type="KEGG" id="kol:Kole_2133"/>
<keyword evidence="7" id="KW-1185">Reference proteome</keyword>
<dbReference type="PANTHER" id="PTHR43553:SF24">
    <property type="entry name" value="ENERGY-COUPLING FACTOR TRANSPORTER ATP-BINDING PROTEIN ECFA1"/>
    <property type="match status" value="1"/>
</dbReference>
<dbReference type="OrthoDB" id="9784332at2"/>
<evidence type="ECO:0000256" key="1">
    <source>
        <dbReference type="ARBA" id="ARBA00005417"/>
    </source>
</evidence>
<dbReference type="eggNOG" id="COG1122">
    <property type="taxonomic scope" value="Bacteria"/>
</dbReference>